<dbReference type="GO" id="GO:0034388">
    <property type="term" value="C:Pwp2p-containing subcomplex of 90S preribosome"/>
    <property type="evidence" value="ECO:0007669"/>
    <property type="project" value="TreeGrafter"/>
</dbReference>
<dbReference type="InterPro" id="IPR015943">
    <property type="entry name" value="WD40/YVTN_repeat-like_dom_sf"/>
</dbReference>
<dbReference type="GeneID" id="90075112"/>
<evidence type="ECO:0000256" key="6">
    <source>
        <dbReference type="ARBA" id="ARBA00025767"/>
    </source>
</evidence>
<dbReference type="SUPFAM" id="SSF50978">
    <property type="entry name" value="WD40 repeat-like"/>
    <property type="match status" value="1"/>
</dbReference>
<dbReference type="PANTHER" id="PTHR18359:SF0">
    <property type="entry name" value="U3 SMALL NUCLEOLAR RNA-ASSOCIATED PROTEIN 18 HOMOLOG"/>
    <property type="match status" value="1"/>
</dbReference>
<dbReference type="EMBL" id="BTFZ01000011">
    <property type="protein sequence ID" value="GMM37137.1"/>
    <property type="molecule type" value="Genomic_DNA"/>
</dbReference>
<comment type="caution">
    <text evidence="8">The sequence shown here is derived from an EMBL/GenBank/DDBJ whole genome shotgun (WGS) entry which is preliminary data.</text>
</comment>
<dbReference type="AlphaFoldDB" id="A0AAV5QQI8"/>
<dbReference type="Proteomes" id="UP001360560">
    <property type="component" value="Unassembled WGS sequence"/>
</dbReference>
<protein>
    <submittedName>
        <fullName evidence="8">Utp18 protein</fullName>
    </submittedName>
</protein>
<dbReference type="Gene3D" id="2.130.10.10">
    <property type="entry name" value="YVTN repeat-like/Quinoprotein amine dehydrogenase"/>
    <property type="match status" value="1"/>
</dbReference>
<accession>A0AAV5QQI8</accession>
<evidence type="ECO:0000313" key="8">
    <source>
        <dbReference type="EMBL" id="GMM37137.1"/>
    </source>
</evidence>
<dbReference type="InterPro" id="IPR036322">
    <property type="entry name" value="WD40_repeat_dom_sf"/>
</dbReference>
<feature type="compositionally biased region" description="Basic and acidic residues" evidence="7">
    <location>
        <begin position="51"/>
        <end position="63"/>
    </location>
</feature>
<feature type="compositionally biased region" description="Acidic residues" evidence="7">
    <location>
        <begin position="93"/>
        <end position="103"/>
    </location>
</feature>
<keyword evidence="3" id="KW-0853">WD repeat</keyword>
<gene>
    <name evidence="8" type="ORF">DASC09_044620</name>
</gene>
<proteinExistence type="inferred from homology"/>
<dbReference type="InterPro" id="IPR045161">
    <property type="entry name" value="Utp18"/>
</dbReference>
<evidence type="ECO:0000256" key="4">
    <source>
        <dbReference type="ARBA" id="ARBA00022737"/>
    </source>
</evidence>
<reference evidence="8 9" key="1">
    <citation type="journal article" date="2023" name="Elife">
        <title>Identification of key yeast species and microbe-microbe interactions impacting larval growth of Drosophila in the wild.</title>
        <authorList>
            <person name="Mure A."/>
            <person name="Sugiura Y."/>
            <person name="Maeda R."/>
            <person name="Honda K."/>
            <person name="Sakurai N."/>
            <person name="Takahashi Y."/>
            <person name="Watada M."/>
            <person name="Katoh T."/>
            <person name="Gotoh A."/>
            <person name="Gotoh Y."/>
            <person name="Taniguchi I."/>
            <person name="Nakamura K."/>
            <person name="Hayashi T."/>
            <person name="Katayama T."/>
            <person name="Uemura T."/>
            <person name="Hattori Y."/>
        </authorList>
    </citation>
    <scope>NUCLEOTIDE SEQUENCE [LARGE SCALE GENOMIC DNA]</scope>
    <source>
        <strain evidence="8 9">SC-9</strain>
    </source>
</reference>
<feature type="region of interest" description="Disordered" evidence="7">
    <location>
        <begin position="132"/>
        <end position="172"/>
    </location>
</feature>
<comment type="similarity">
    <text evidence="6">Belongs to the WD repeat UTP18 family.</text>
</comment>
<feature type="region of interest" description="Disordered" evidence="7">
    <location>
        <begin position="19"/>
        <end position="63"/>
    </location>
</feature>
<dbReference type="GO" id="GO:0032040">
    <property type="term" value="C:small-subunit processome"/>
    <property type="evidence" value="ECO:0007669"/>
    <property type="project" value="TreeGrafter"/>
</dbReference>
<dbReference type="PANTHER" id="PTHR18359">
    <property type="entry name" value="WD-REPEAT PROTEIN-RELATED"/>
    <property type="match status" value="1"/>
</dbReference>
<keyword evidence="2" id="KW-0698">rRNA processing</keyword>
<feature type="compositionally biased region" description="Acidic residues" evidence="7">
    <location>
        <begin position="235"/>
        <end position="249"/>
    </location>
</feature>
<dbReference type="SMART" id="SM00320">
    <property type="entry name" value="WD40"/>
    <property type="match status" value="5"/>
</dbReference>
<organism evidence="8 9">
    <name type="scientific">Saccharomycopsis crataegensis</name>
    <dbReference type="NCBI Taxonomy" id="43959"/>
    <lineage>
        <taxon>Eukaryota</taxon>
        <taxon>Fungi</taxon>
        <taxon>Dikarya</taxon>
        <taxon>Ascomycota</taxon>
        <taxon>Saccharomycotina</taxon>
        <taxon>Saccharomycetes</taxon>
        <taxon>Saccharomycopsidaceae</taxon>
        <taxon>Saccharomycopsis</taxon>
    </lineage>
</organism>
<evidence type="ECO:0000256" key="2">
    <source>
        <dbReference type="ARBA" id="ARBA00022552"/>
    </source>
</evidence>
<keyword evidence="9" id="KW-1185">Reference proteome</keyword>
<evidence type="ECO:0000256" key="7">
    <source>
        <dbReference type="SAM" id="MobiDB-lite"/>
    </source>
</evidence>
<feature type="region of interest" description="Disordered" evidence="7">
    <location>
        <begin position="84"/>
        <end position="117"/>
    </location>
</feature>
<feature type="compositionally biased region" description="Low complexity" evidence="7">
    <location>
        <begin position="25"/>
        <end position="44"/>
    </location>
</feature>
<name>A0AAV5QQI8_9ASCO</name>
<sequence>MGLENIRLVVAITILKNMDKKKSQKNASGKQQKNNKKQSQPKTQVISSVFKRPENVELPEKDEQEIELEKLVFGDAEGFESNLKDLDNFMNDSSDDEFDDDNNEGNFDGEKEEEEDVKMAGLQDDMLFFMDDDKKGQADANGDIEMKDGEESATDGENSDDDEEEAAWVDSDDERMNINLKYSSKIKKLRTSYDQDTINSKIFINRLRSQFEKIYPRPAWADEEMSDVDEKNSSDEDNTEPVTDDEGGEDIDRNSYNPKTLIQLVESSISYKRPKQPKLLTPKNINIARLKDANYKHLSQSAIQSINFHPELPLLLTGGYDRTLRIYHIDGKNNNVVTTLFFKNSPIQNAYFATPNNTNKVFLAGRRKFMYKLDLMSGEIEKITNLYGIKHLQKSFESFKISPLNKYIGLIGNNGYVNILSLANGSFVKNYKVDGVVADFVWSQTEQLLLIINTAGTVYEFDFQANEIVGKWQDENGLGITKLALGGKNDRYLAIGSNNGIVNVYDRLKQSNTHQRKPMGTIESLVTSISSLVFNVDGQLLCIASRAKKDSLRLVHIPSCSVYKNWPTSGTPLGKVTAVAFSKNSEMLAVGNEAGKARLFQLNDY</sequence>
<evidence type="ECO:0000313" key="9">
    <source>
        <dbReference type="Proteomes" id="UP001360560"/>
    </source>
</evidence>
<dbReference type="GO" id="GO:0006364">
    <property type="term" value="P:rRNA processing"/>
    <property type="evidence" value="ECO:0007669"/>
    <property type="project" value="UniProtKB-KW"/>
</dbReference>
<feature type="compositionally biased region" description="Acidic residues" evidence="7">
    <location>
        <begin position="151"/>
        <end position="172"/>
    </location>
</feature>
<feature type="region of interest" description="Disordered" evidence="7">
    <location>
        <begin position="222"/>
        <end position="257"/>
    </location>
</feature>
<dbReference type="Pfam" id="PF00400">
    <property type="entry name" value="WD40"/>
    <property type="match status" value="1"/>
</dbReference>
<keyword evidence="4" id="KW-0677">Repeat</keyword>
<evidence type="ECO:0000256" key="1">
    <source>
        <dbReference type="ARBA" id="ARBA00004604"/>
    </source>
</evidence>
<dbReference type="InterPro" id="IPR001680">
    <property type="entry name" value="WD40_rpt"/>
</dbReference>
<keyword evidence="5" id="KW-0539">Nucleus</keyword>
<dbReference type="RefSeq" id="XP_064854133.1">
    <property type="nucleotide sequence ID" value="XM_064998061.1"/>
</dbReference>
<evidence type="ECO:0000256" key="5">
    <source>
        <dbReference type="ARBA" id="ARBA00023242"/>
    </source>
</evidence>
<evidence type="ECO:0000256" key="3">
    <source>
        <dbReference type="ARBA" id="ARBA00022574"/>
    </source>
</evidence>
<comment type="subcellular location">
    <subcellularLocation>
        <location evidence="1">Nucleus</location>
        <location evidence="1">Nucleolus</location>
    </subcellularLocation>
</comment>